<dbReference type="CDD" id="cd00038">
    <property type="entry name" value="CAP_ED"/>
    <property type="match status" value="1"/>
</dbReference>
<evidence type="ECO:0000259" key="1">
    <source>
        <dbReference type="PROSITE" id="PS50042"/>
    </source>
</evidence>
<dbReference type="InterPro" id="IPR000595">
    <property type="entry name" value="cNMP-bd_dom"/>
</dbReference>
<organism evidence="2 3">
    <name type="scientific">Fulvivirga kasyanovii</name>
    <dbReference type="NCBI Taxonomy" id="396812"/>
    <lineage>
        <taxon>Bacteria</taxon>
        <taxon>Pseudomonadati</taxon>
        <taxon>Bacteroidota</taxon>
        <taxon>Cytophagia</taxon>
        <taxon>Cytophagales</taxon>
        <taxon>Fulvivirgaceae</taxon>
        <taxon>Fulvivirga</taxon>
    </lineage>
</organism>
<evidence type="ECO:0000313" key="3">
    <source>
        <dbReference type="Proteomes" id="UP000798808"/>
    </source>
</evidence>
<dbReference type="InterPro" id="IPR018490">
    <property type="entry name" value="cNMP-bd_dom_sf"/>
</dbReference>
<dbReference type="PROSITE" id="PS50042">
    <property type="entry name" value="CNMP_BINDING_3"/>
    <property type="match status" value="1"/>
</dbReference>
<dbReference type="Gene3D" id="2.60.120.10">
    <property type="entry name" value="Jelly Rolls"/>
    <property type="match status" value="1"/>
</dbReference>
<comment type="caution">
    <text evidence="2">The sequence shown here is derived from an EMBL/GenBank/DDBJ whole genome shotgun (WGS) entry which is preliminary data.</text>
</comment>
<dbReference type="RefSeq" id="WP_155175692.1">
    <property type="nucleotide sequence ID" value="NZ_BAAAFL010000012.1"/>
</dbReference>
<sequence length="191" mass="22240">MFKLLKDKLISEGCFNAGQIEELLSYFQPLATEKGQILLHKGETSRYLYFINKGCLRVFCIQPDGKESTRFFAFEGRFGTAFPSFILQQPSVALIDTVDKSELLRINYSDFQALLATVPGWETLYRKELERDYVDSILRIESFVTMNAAERYQRILQHEPHLIHRLPNRIVASYMGISQETLSRLKSDRRF</sequence>
<reference evidence="2 3" key="1">
    <citation type="submission" date="2019-02" db="EMBL/GenBank/DDBJ databases">
        <authorList>
            <person name="Goldberg S.R."/>
            <person name="Haltli B.A."/>
            <person name="Correa H."/>
            <person name="Russell K.G."/>
        </authorList>
    </citation>
    <scope>NUCLEOTIDE SEQUENCE [LARGE SCALE GENOMIC DNA]</scope>
    <source>
        <strain evidence="2 3">JCM 16186</strain>
    </source>
</reference>
<feature type="domain" description="Cyclic nucleotide-binding" evidence="1">
    <location>
        <begin position="19"/>
        <end position="115"/>
    </location>
</feature>
<gene>
    <name evidence="2" type="ORF">E1163_25315</name>
</gene>
<keyword evidence="3" id="KW-1185">Reference proteome</keyword>
<dbReference type="EMBL" id="SMLW01000659">
    <property type="protein sequence ID" value="MTI28301.1"/>
    <property type="molecule type" value="Genomic_DNA"/>
</dbReference>
<dbReference type="InterPro" id="IPR014710">
    <property type="entry name" value="RmlC-like_jellyroll"/>
</dbReference>
<evidence type="ECO:0000313" key="2">
    <source>
        <dbReference type="EMBL" id="MTI28301.1"/>
    </source>
</evidence>
<proteinExistence type="predicted"/>
<dbReference type="SUPFAM" id="SSF51206">
    <property type="entry name" value="cAMP-binding domain-like"/>
    <property type="match status" value="1"/>
</dbReference>
<protein>
    <submittedName>
        <fullName evidence="2">Crp/Fnr family transcriptional regulator</fullName>
    </submittedName>
</protein>
<dbReference type="SMART" id="SM00100">
    <property type="entry name" value="cNMP"/>
    <property type="match status" value="1"/>
</dbReference>
<dbReference type="Pfam" id="PF00027">
    <property type="entry name" value="cNMP_binding"/>
    <property type="match status" value="1"/>
</dbReference>
<name>A0ABW9RX68_9BACT</name>
<dbReference type="Proteomes" id="UP000798808">
    <property type="component" value="Unassembled WGS sequence"/>
</dbReference>
<accession>A0ABW9RX68</accession>